<feature type="compositionally biased region" description="Low complexity" evidence="1">
    <location>
        <begin position="136"/>
        <end position="148"/>
    </location>
</feature>
<accession>A0A841RFV6</accession>
<feature type="domain" description="Amidase" evidence="2">
    <location>
        <begin position="25"/>
        <end position="473"/>
    </location>
</feature>
<protein>
    <submittedName>
        <fullName evidence="3">Amidase</fullName>
        <ecNumber evidence="3">3.5.1.4</ecNumber>
    </submittedName>
</protein>
<comment type="caution">
    <text evidence="3">The sequence shown here is derived from an EMBL/GenBank/DDBJ whole genome shotgun (WGS) entry which is preliminary data.</text>
</comment>
<evidence type="ECO:0000313" key="3">
    <source>
        <dbReference type="EMBL" id="MBB6482271.1"/>
    </source>
</evidence>
<dbReference type="Proteomes" id="UP000587760">
    <property type="component" value="Unassembled WGS sequence"/>
</dbReference>
<dbReference type="InterPro" id="IPR036928">
    <property type="entry name" value="AS_sf"/>
</dbReference>
<dbReference type="InterPro" id="IPR023631">
    <property type="entry name" value="Amidase_dom"/>
</dbReference>
<sequence>MDKLKDATIESLQDLMDKGELKAEDLVRYYLERIETYDRKGPELNSVLEINPDSLEMARSLDKERKEKGRRSPLHGIPVMLKGNIDTGDKMETTAGSLALAGHKAAGDAFLAEQLRKAGAVILGKTNLSEWANFRSSRSSSGWSSRGGQTRNPYDRERSPCGSSSGSGVAVAADFTTVAVGTETDGSIVCPSQKNGIVGFKPTIGLVSRSGIIPIAHSQDTAGPMARTVSDAVYLLDAMKGSDSRDESTRPFGVKGEKDYASFLKSGALKGARIGLVKSFCGFRSDIDEMVAEAAEQMRQAGAQIIEDLELPHMREYDDEEMEVLLYEFKADLNAYLSGAGAPVKNLEELIDFNRKRSGETMPWFGQELLIKAQEKGDLTEETYKKAREKSLRLAGEEGIDSLLKEHQLQALIGPTGGPAWKIDLINGDHYTGGGASQAAAIAGYPHITVPMGFVHGLPVGLSFIGTAWSEPVLIGLAYSWEQISRKRRPPEM</sequence>
<organism evidence="3 4">
    <name type="scientific">Spirochaeta isovalerica</name>
    <dbReference type="NCBI Taxonomy" id="150"/>
    <lineage>
        <taxon>Bacteria</taxon>
        <taxon>Pseudomonadati</taxon>
        <taxon>Spirochaetota</taxon>
        <taxon>Spirochaetia</taxon>
        <taxon>Spirochaetales</taxon>
        <taxon>Spirochaetaceae</taxon>
        <taxon>Spirochaeta</taxon>
    </lineage>
</organism>
<dbReference type="NCBIfam" id="NF005300">
    <property type="entry name" value="PRK06828.1"/>
    <property type="match status" value="1"/>
</dbReference>
<dbReference type="SUPFAM" id="SSF75304">
    <property type="entry name" value="Amidase signature (AS) enzymes"/>
    <property type="match status" value="1"/>
</dbReference>
<evidence type="ECO:0000259" key="2">
    <source>
        <dbReference type="Pfam" id="PF01425"/>
    </source>
</evidence>
<dbReference type="RefSeq" id="WP_184748503.1">
    <property type="nucleotide sequence ID" value="NZ_JACHGJ010000010.1"/>
</dbReference>
<dbReference type="AlphaFoldDB" id="A0A841RFV6"/>
<name>A0A841RFV6_9SPIO</name>
<dbReference type="GO" id="GO:0004040">
    <property type="term" value="F:amidase activity"/>
    <property type="evidence" value="ECO:0007669"/>
    <property type="project" value="UniProtKB-EC"/>
</dbReference>
<keyword evidence="3" id="KW-0378">Hydrolase</keyword>
<dbReference type="NCBIfam" id="NF006006">
    <property type="entry name" value="PRK08137.1"/>
    <property type="match status" value="1"/>
</dbReference>
<dbReference type="Pfam" id="PF01425">
    <property type="entry name" value="Amidase"/>
    <property type="match status" value="1"/>
</dbReference>
<dbReference type="EC" id="3.5.1.4" evidence="3"/>
<dbReference type="PANTHER" id="PTHR42678">
    <property type="entry name" value="AMIDASE"/>
    <property type="match status" value="1"/>
</dbReference>
<evidence type="ECO:0000256" key="1">
    <source>
        <dbReference type="SAM" id="MobiDB-lite"/>
    </source>
</evidence>
<feature type="region of interest" description="Disordered" evidence="1">
    <location>
        <begin position="136"/>
        <end position="166"/>
    </location>
</feature>
<keyword evidence="4" id="KW-1185">Reference proteome</keyword>
<gene>
    <name evidence="3" type="ORF">HNR50_003960</name>
</gene>
<reference evidence="3 4" key="1">
    <citation type="submission" date="2020-08" db="EMBL/GenBank/DDBJ databases">
        <title>Genomic Encyclopedia of Type Strains, Phase IV (KMG-IV): sequencing the most valuable type-strain genomes for metagenomic binning, comparative biology and taxonomic classification.</title>
        <authorList>
            <person name="Goeker M."/>
        </authorList>
    </citation>
    <scope>NUCLEOTIDE SEQUENCE [LARGE SCALE GENOMIC DNA]</scope>
    <source>
        <strain evidence="3 4">DSM 2461</strain>
    </source>
</reference>
<proteinExistence type="predicted"/>
<evidence type="ECO:0000313" key="4">
    <source>
        <dbReference type="Proteomes" id="UP000587760"/>
    </source>
</evidence>
<dbReference type="Gene3D" id="3.90.1300.10">
    <property type="entry name" value="Amidase signature (AS) domain"/>
    <property type="match status" value="1"/>
</dbReference>
<dbReference type="EMBL" id="JACHGJ010000010">
    <property type="protein sequence ID" value="MBB6482271.1"/>
    <property type="molecule type" value="Genomic_DNA"/>
</dbReference>
<dbReference type="PANTHER" id="PTHR42678:SF34">
    <property type="entry name" value="OS04G0183300 PROTEIN"/>
    <property type="match status" value="1"/>
</dbReference>